<feature type="transmembrane region" description="Helical" evidence="8">
    <location>
        <begin position="188"/>
        <end position="211"/>
    </location>
</feature>
<dbReference type="Proteomes" id="UP000290900">
    <property type="component" value="Unassembled WGS sequence"/>
</dbReference>
<evidence type="ECO:0000256" key="5">
    <source>
        <dbReference type="ARBA" id="ARBA00022989"/>
    </source>
</evidence>
<evidence type="ECO:0000259" key="9">
    <source>
        <dbReference type="PROSITE" id="PS50850"/>
    </source>
</evidence>
<dbReference type="InterPro" id="IPR005829">
    <property type="entry name" value="Sugar_transporter_CS"/>
</dbReference>
<reference evidence="10 11" key="1">
    <citation type="submission" date="2018-12" db="EMBL/GenBank/DDBJ databases">
        <authorList>
            <person name="Tiukova I."/>
            <person name="Dainat J."/>
        </authorList>
    </citation>
    <scope>NUCLEOTIDE SEQUENCE [LARGE SCALE GENOMIC DNA]</scope>
</reference>
<dbReference type="PROSITE" id="PS00217">
    <property type="entry name" value="SUGAR_TRANSPORT_2"/>
    <property type="match status" value="1"/>
</dbReference>
<dbReference type="AlphaFoldDB" id="A0A448YKE6"/>
<keyword evidence="4 8" id="KW-0812">Transmembrane</keyword>
<evidence type="ECO:0000256" key="4">
    <source>
        <dbReference type="ARBA" id="ARBA00022692"/>
    </source>
</evidence>
<gene>
    <name evidence="10" type="ORF">BRENAR_LOCUS2142</name>
</gene>
<dbReference type="GO" id="GO:0005351">
    <property type="term" value="F:carbohydrate:proton symporter activity"/>
    <property type="evidence" value="ECO:0007669"/>
    <property type="project" value="TreeGrafter"/>
</dbReference>
<dbReference type="InterPro" id="IPR020846">
    <property type="entry name" value="MFS_dom"/>
</dbReference>
<keyword evidence="11" id="KW-1185">Reference proteome</keyword>
<dbReference type="PRINTS" id="PR00171">
    <property type="entry name" value="SUGRTRNSPORT"/>
</dbReference>
<dbReference type="PANTHER" id="PTHR48022:SF68">
    <property type="entry name" value="MAJOR FACILITATOR SUPERFAMILY (MFS) PROFILE DOMAIN-CONTAINING PROTEIN-RELATED"/>
    <property type="match status" value="1"/>
</dbReference>
<comment type="subcellular location">
    <subcellularLocation>
        <location evidence="1">Membrane</location>
        <topology evidence="1">Multi-pass membrane protein</topology>
    </subcellularLocation>
</comment>
<dbReference type="InterPro" id="IPR005828">
    <property type="entry name" value="MFS_sugar_transport-like"/>
</dbReference>
<dbReference type="Pfam" id="PF00083">
    <property type="entry name" value="Sugar_tr"/>
    <property type="match status" value="1"/>
</dbReference>
<feature type="transmembrane region" description="Helical" evidence="8">
    <location>
        <begin position="377"/>
        <end position="398"/>
    </location>
</feature>
<dbReference type="InterPro" id="IPR050360">
    <property type="entry name" value="MFS_Sugar_Transporters"/>
</dbReference>
<dbReference type="InParanoid" id="A0A448YKE6"/>
<feature type="domain" description="Major facilitator superfamily (MFS) profile" evidence="9">
    <location>
        <begin position="51"/>
        <end position="500"/>
    </location>
</feature>
<organism evidence="10 11">
    <name type="scientific">Brettanomyces naardenensis</name>
    <name type="common">Yeast</name>
    <dbReference type="NCBI Taxonomy" id="13370"/>
    <lineage>
        <taxon>Eukaryota</taxon>
        <taxon>Fungi</taxon>
        <taxon>Dikarya</taxon>
        <taxon>Ascomycota</taxon>
        <taxon>Saccharomycotina</taxon>
        <taxon>Pichiomycetes</taxon>
        <taxon>Pichiales</taxon>
        <taxon>Pichiaceae</taxon>
        <taxon>Brettanomyces</taxon>
    </lineage>
</organism>
<evidence type="ECO:0000256" key="7">
    <source>
        <dbReference type="RuleBase" id="RU003346"/>
    </source>
</evidence>
<feature type="transmembrane region" description="Helical" evidence="8">
    <location>
        <begin position="446"/>
        <end position="470"/>
    </location>
</feature>
<keyword evidence="3 7" id="KW-0813">Transport</keyword>
<evidence type="ECO:0000313" key="11">
    <source>
        <dbReference type="Proteomes" id="UP000290900"/>
    </source>
</evidence>
<feature type="transmembrane region" description="Helical" evidence="8">
    <location>
        <begin position="47"/>
        <end position="64"/>
    </location>
</feature>
<feature type="transmembrane region" description="Helical" evidence="8">
    <location>
        <begin position="410"/>
        <end position="434"/>
    </location>
</feature>
<dbReference type="SUPFAM" id="SSF103473">
    <property type="entry name" value="MFS general substrate transporter"/>
    <property type="match status" value="1"/>
</dbReference>
<evidence type="ECO:0000256" key="3">
    <source>
        <dbReference type="ARBA" id="ARBA00022448"/>
    </source>
</evidence>
<dbReference type="FunFam" id="1.20.1250.20:FF:000061">
    <property type="entry name" value="MFS sugar transporter"/>
    <property type="match status" value="1"/>
</dbReference>
<feature type="transmembrane region" description="Helical" evidence="8">
    <location>
        <begin position="350"/>
        <end position="370"/>
    </location>
</feature>
<sequence>MSKPETFHDEQSDDGSNAPADILDFDASCLADIDESPTFLGFSGKKLQFATVLMGSVGFLLFGYDQGVMGSLLTLPAFRETFPAIDTTTHPSQHTSTMQGFVIAVYEIGCLIGALFNLRFSDAYGRLKATFLGCLLMIIGAILQCSSFSIAQFVVGRVVTGLGNGLITSSIPVYESETTRPEVRGKMVMLFGVVNVGGVALSYWLDFAFFFTHSSVSFRFPIAFQMIFPISIVPWLLKLPESPRWLARKGRFLDAARSFAALEGTNVKDPNVIAEVERVRQSLIEERDASKGINMRHALFSQGKHRNFHRLCLGLWSQILQQLTGINVISYYCGTIFQNFIGMSPLMSRILAACNGTEYFLFCFVPYFFIERWGRRVLMMLGSTGECLSMLLLTIFSYRADHGGGSGMGIGAAVMLFVFNSSFAFGWLGMTWLLPAELTPLSIRAPANAITTAGNWSFNFMVVMITPIAFNNIKSFTYLIFAVLNFLTIPAVYVFYPETKERSLEEMDEIFGKCPVWKPWQVVGIAKRTPYEKKTFTYADIEHALNLEKAEVEEEREIEATN</sequence>
<dbReference type="EMBL" id="CAACVR010000012">
    <property type="protein sequence ID" value="VEU21409.1"/>
    <property type="molecule type" value="Genomic_DNA"/>
</dbReference>
<evidence type="ECO:0000313" key="10">
    <source>
        <dbReference type="EMBL" id="VEU21409.1"/>
    </source>
</evidence>
<comment type="similarity">
    <text evidence="2 7">Belongs to the major facilitator superfamily. Sugar transporter (TC 2.A.1.1) family.</text>
</comment>
<evidence type="ECO:0000256" key="6">
    <source>
        <dbReference type="ARBA" id="ARBA00023136"/>
    </source>
</evidence>
<keyword evidence="5 8" id="KW-1133">Transmembrane helix</keyword>
<dbReference type="GO" id="GO:0016020">
    <property type="term" value="C:membrane"/>
    <property type="evidence" value="ECO:0007669"/>
    <property type="project" value="UniProtKB-SubCell"/>
</dbReference>
<dbReference type="InterPro" id="IPR003663">
    <property type="entry name" value="Sugar/inositol_transpt"/>
</dbReference>
<evidence type="ECO:0000256" key="2">
    <source>
        <dbReference type="ARBA" id="ARBA00010992"/>
    </source>
</evidence>
<feature type="transmembrane region" description="Helical" evidence="8">
    <location>
        <begin position="130"/>
        <end position="155"/>
    </location>
</feature>
<name>A0A448YKE6_BRENA</name>
<feature type="transmembrane region" description="Helical" evidence="8">
    <location>
        <begin position="98"/>
        <end position="118"/>
    </location>
</feature>
<dbReference type="STRING" id="13370.A0A448YKE6"/>
<accession>A0A448YKE6</accession>
<dbReference type="OrthoDB" id="6133115at2759"/>
<feature type="transmembrane region" description="Helical" evidence="8">
    <location>
        <begin position="476"/>
        <end position="496"/>
    </location>
</feature>
<protein>
    <submittedName>
        <fullName evidence="10">DEKNAAC102209</fullName>
    </submittedName>
</protein>
<evidence type="ECO:0000256" key="1">
    <source>
        <dbReference type="ARBA" id="ARBA00004141"/>
    </source>
</evidence>
<dbReference type="PROSITE" id="PS50850">
    <property type="entry name" value="MFS"/>
    <property type="match status" value="1"/>
</dbReference>
<dbReference type="Gene3D" id="1.20.1250.20">
    <property type="entry name" value="MFS general substrate transporter like domains"/>
    <property type="match status" value="1"/>
</dbReference>
<dbReference type="InterPro" id="IPR036259">
    <property type="entry name" value="MFS_trans_sf"/>
</dbReference>
<proteinExistence type="inferred from homology"/>
<dbReference type="NCBIfam" id="TIGR00879">
    <property type="entry name" value="SP"/>
    <property type="match status" value="1"/>
</dbReference>
<evidence type="ECO:0000256" key="8">
    <source>
        <dbReference type="SAM" id="Phobius"/>
    </source>
</evidence>
<feature type="transmembrane region" description="Helical" evidence="8">
    <location>
        <begin position="218"/>
        <end position="237"/>
    </location>
</feature>
<keyword evidence="6 8" id="KW-0472">Membrane</keyword>
<dbReference type="PANTHER" id="PTHR48022">
    <property type="entry name" value="PLASTIDIC GLUCOSE TRANSPORTER 4"/>
    <property type="match status" value="1"/>
</dbReference>